<dbReference type="GO" id="GO:0005096">
    <property type="term" value="F:GTPase activator activity"/>
    <property type="evidence" value="ECO:0007669"/>
    <property type="project" value="UniProtKB-KW"/>
</dbReference>
<dbReference type="FunFam" id="1.10.220.150:FF:000004">
    <property type="entry name" value="Putative ADP-ribosylation factor GTPase-activating protein 2"/>
    <property type="match status" value="1"/>
</dbReference>
<dbReference type="SUPFAM" id="SSF57863">
    <property type="entry name" value="ArfGap/RecO-like zinc finger"/>
    <property type="match status" value="1"/>
</dbReference>
<dbReference type="Proteomes" id="UP000322245">
    <property type="component" value="Unassembled WGS sequence"/>
</dbReference>
<gene>
    <name evidence="8" type="ORF">B9479_007915</name>
</gene>
<sequence>MDPTKAQTTATFAHLKSQKSNKQCFDCHAKNPTWSSVTFGIYLCLDCSSVHRNLGVHISFVRSTNLDSWSLQQLRTMKVGGNASLAEFFAKNNGASLLPPTNGDARTRYSSRQATLYKDELAKRIKEDALRNPQGIHIDGLELTPLASPSKSAADDDFFSSWDKKAETKPATPTTAETNPAAPPSIGKPVLAPVAPVAPAPRTVNSSSFRASSPAAARPPSASRLSSSSSTGPKPSKLGASKLGASKLGAKKAGTAIDFEAAQRKALEEEERVKQVALERKQAEEEAKVQKAKDAEEARKAAEEAKIASANASRAAAPANGAGKKTGAATGPVRLGFGQVHGVAAAAPTKTRAVEEDSVRVAREKFGTQKAISSDMYFGRGSYDPTATAEAQSRLRDFQGATAISSNAYFGRDDEESDDGLGGGSGSGGGGYGGGGGGGGEDGDALAGIERGVRDMAERLMANPDVQQLGDQIRSGALKLSDYLASFEGR</sequence>
<proteinExistence type="predicted"/>
<dbReference type="Pfam" id="PF01412">
    <property type="entry name" value="ArfGap"/>
    <property type="match status" value="1"/>
</dbReference>
<dbReference type="PROSITE" id="PS50115">
    <property type="entry name" value="ARFGAP"/>
    <property type="match status" value="1"/>
</dbReference>
<evidence type="ECO:0000313" key="9">
    <source>
        <dbReference type="Proteomes" id="UP000322245"/>
    </source>
</evidence>
<keyword evidence="9" id="KW-1185">Reference proteome</keyword>
<dbReference type="SMART" id="SM00105">
    <property type="entry name" value="ArfGap"/>
    <property type="match status" value="1"/>
</dbReference>
<feature type="region of interest" description="Disordered" evidence="6">
    <location>
        <begin position="406"/>
        <end position="451"/>
    </location>
</feature>
<feature type="compositionally biased region" description="Low complexity" evidence="6">
    <location>
        <begin position="169"/>
        <end position="180"/>
    </location>
</feature>
<evidence type="ECO:0000313" key="8">
    <source>
        <dbReference type="EMBL" id="TYJ51508.1"/>
    </source>
</evidence>
<feature type="compositionally biased region" description="Basic and acidic residues" evidence="6">
    <location>
        <begin position="261"/>
        <end position="306"/>
    </location>
</feature>
<evidence type="ECO:0000256" key="4">
    <source>
        <dbReference type="ARBA" id="ARBA00022833"/>
    </source>
</evidence>
<feature type="compositionally biased region" description="Low complexity" evidence="6">
    <location>
        <begin position="200"/>
        <end position="254"/>
    </location>
</feature>
<evidence type="ECO:0000256" key="3">
    <source>
        <dbReference type="ARBA" id="ARBA00022771"/>
    </source>
</evidence>
<dbReference type="InterPro" id="IPR001164">
    <property type="entry name" value="ArfGAP_dom"/>
</dbReference>
<evidence type="ECO:0000256" key="2">
    <source>
        <dbReference type="ARBA" id="ARBA00022723"/>
    </source>
</evidence>
<dbReference type="PANTHER" id="PTHR45686:SF4">
    <property type="entry name" value="ADP-RIBOSYLATION FACTOR GTPASE ACTIVATING PROTEIN 3, ISOFORM H"/>
    <property type="match status" value="1"/>
</dbReference>
<dbReference type="InterPro" id="IPR038508">
    <property type="entry name" value="ArfGAP_dom_sf"/>
</dbReference>
<evidence type="ECO:0000259" key="7">
    <source>
        <dbReference type="PROSITE" id="PS50115"/>
    </source>
</evidence>
<keyword evidence="2" id="KW-0479">Metal-binding</keyword>
<feature type="domain" description="Arf-GAP" evidence="7">
    <location>
        <begin position="9"/>
        <end position="131"/>
    </location>
</feature>
<protein>
    <recommendedName>
        <fullName evidence="7">Arf-GAP domain-containing protein</fullName>
    </recommendedName>
</protein>
<dbReference type="GO" id="GO:0000139">
    <property type="term" value="C:Golgi membrane"/>
    <property type="evidence" value="ECO:0007669"/>
    <property type="project" value="GOC"/>
</dbReference>
<dbReference type="CDD" id="cd08831">
    <property type="entry name" value="ArfGap_ArfGap2_3_like"/>
    <property type="match status" value="1"/>
</dbReference>
<organism evidence="8 9">
    <name type="scientific">Cryptococcus floricola</name>
    <dbReference type="NCBI Taxonomy" id="2591691"/>
    <lineage>
        <taxon>Eukaryota</taxon>
        <taxon>Fungi</taxon>
        <taxon>Dikarya</taxon>
        <taxon>Basidiomycota</taxon>
        <taxon>Agaricomycotina</taxon>
        <taxon>Tremellomycetes</taxon>
        <taxon>Tremellales</taxon>
        <taxon>Cryptococcaceae</taxon>
        <taxon>Cryptococcus</taxon>
    </lineage>
</organism>
<dbReference type="EMBL" id="NIDF01000227">
    <property type="protein sequence ID" value="TYJ51508.1"/>
    <property type="molecule type" value="Genomic_DNA"/>
</dbReference>
<keyword evidence="1" id="KW-0343">GTPase activation</keyword>
<dbReference type="GO" id="GO:0048205">
    <property type="term" value="P:COPI coating of Golgi vesicle"/>
    <property type="evidence" value="ECO:0007669"/>
    <property type="project" value="TreeGrafter"/>
</dbReference>
<dbReference type="AlphaFoldDB" id="A0A5D3ALH8"/>
<name>A0A5D3ALH8_9TREE</name>
<comment type="caution">
    <text evidence="8">The sequence shown here is derived from an EMBL/GenBank/DDBJ whole genome shotgun (WGS) entry which is preliminary data.</text>
</comment>
<evidence type="ECO:0000256" key="5">
    <source>
        <dbReference type="PROSITE-ProRule" id="PRU00288"/>
    </source>
</evidence>
<feature type="compositionally biased region" description="Gly residues" evidence="6">
    <location>
        <begin position="420"/>
        <end position="440"/>
    </location>
</feature>
<reference evidence="8 9" key="1">
    <citation type="submission" date="2017-05" db="EMBL/GenBank/DDBJ databases">
        <title>The Genome Sequence of Tsuchiyaea wingfieldii DSM 27421.</title>
        <authorList>
            <person name="Cuomo C."/>
            <person name="Passer A."/>
            <person name="Billmyre B."/>
            <person name="Heitman J."/>
        </authorList>
    </citation>
    <scope>NUCLEOTIDE SEQUENCE [LARGE SCALE GENOMIC DNA]</scope>
    <source>
        <strain evidence="8 9">DSM 27421</strain>
    </source>
</reference>
<accession>A0A5D3ALH8</accession>
<evidence type="ECO:0000256" key="1">
    <source>
        <dbReference type="ARBA" id="ARBA00022468"/>
    </source>
</evidence>
<feature type="region of interest" description="Disordered" evidence="6">
    <location>
        <begin position="166"/>
        <end position="188"/>
    </location>
</feature>
<feature type="region of interest" description="Disordered" evidence="6">
    <location>
        <begin position="200"/>
        <end position="331"/>
    </location>
</feature>
<keyword evidence="4" id="KW-0862">Zinc</keyword>
<dbReference type="InterPro" id="IPR037278">
    <property type="entry name" value="ARFGAP/RecO"/>
</dbReference>
<feature type="compositionally biased region" description="Low complexity" evidence="6">
    <location>
        <begin position="307"/>
        <end position="331"/>
    </location>
</feature>
<dbReference type="Gene3D" id="1.10.220.150">
    <property type="entry name" value="Arf GTPase activating protein"/>
    <property type="match status" value="1"/>
</dbReference>
<evidence type="ECO:0000256" key="6">
    <source>
        <dbReference type="SAM" id="MobiDB-lite"/>
    </source>
</evidence>
<dbReference type="PANTHER" id="PTHR45686">
    <property type="entry name" value="ADP-RIBOSYLATION FACTOR GTPASE ACTIVATING PROTEIN 3, ISOFORM H-RELATED"/>
    <property type="match status" value="1"/>
</dbReference>
<keyword evidence="3 5" id="KW-0863">Zinc-finger</keyword>
<dbReference type="GO" id="GO:0008270">
    <property type="term" value="F:zinc ion binding"/>
    <property type="evidence" value="ECO:0007669"/>
    <property type="project" value="UniProtKB-KW"/>
</dbReference>
<dbReference type="PRINTS" id="PR00405">
    <property type="entry name" value="REVINTRACTNG"/>
</dbReference>